<gene>
    <name evidence="11" type="ORF">CY34DRAFT_808433</name>
</gene>
<dbReference type="InterPro" id="IPR002401">
    <property type="entry name" value="Cyt_P450_E_grp-I"/>
</dbReference>
<dbReference type="PANTHER" id="PTHR46300">
    <property type="entry name" value="P450, PUTATIVE (EUROFUNG)-RELATED-RELATED"/>
    <property type="match status" value="1"/>
</dbReference>
<dbReference type="InterPro" id="IPR017972">
    <property type="entry name" value="Cyt_P450_CS"/>
</dbReference>
<evidence type="ECO:0000256" key="5">
    <source>
        <dbReference type="ARBA" id="ARBA00022723"/>
    </source>
</evidence>
<reference evidence="12" key="2">
    <citation type="submission" date="2015-01" db="EMBL/GenBank/DDBJ databases">
        <title>Evolutionary Origins and Diversification of the Mycorrhizal Mutualists.</title>
        <authorList>
            <consortium name="DOE Joint Genome Institute"/>
            <consortium name="Mycorrhizal Genomics Consortium"/>
            <person name="Kohler A."/>
            <person name="Kuo A."/>
            <person name="Nagy L.G."/>
            <person name="Floudas D."/>
            <person name="Copeland A."/>
            <person name="Barry K.W."/>
            <person name="Cichocki N."/>
            <person name="Veneault-Fourrey C."/>
            <person name="LaButti K."/>
            <person name="Lindquist E.A."/>
            <person name="Lipzen A."/>
            <person name="Lundell T."/>
            <person name="Morin E."/>
            <person name="Murat C."/>
            <person name="Riley R."/>
            <person name="Ohm R."/>
            <person name="Sun H."/>
            <person name="Tunlid A."/>
            <person name="Henrissat B."/>
            <person name="Grigoriev I.V."/>
            <person name="Hibbett D.S."/>
            <person name="Martin F."/>
        </authorList>
    </citation>
    <scope>NUCLEOTIDE SEQUENCE [LARGE SCALE GENOMIC DNA]</scope>
    <source>
        <strain evidence="12">UH-Slu-Lm8-n1</strain>
    </source>
</reference>
<keyword evidence="4 9" id="KW-0349">Heme</keyword>
<keyword evidence="5 9" id="KW-0479">Metal-binding</keyword>
<dbReference type="HOGENOM" id="CLU_001570_2_1_1"/>
<evidence type="ECO:0000256" key="8">
    <source>
        <dbReference type="ARBA" id="ARBA00023033"/>
    </source>
</evidence>
<dbReference type="PANTHER" id="PTHR46300:SF1">
    <property type="entry name" value="P450, PUTATIVE (EUROFUNG)-RELATED"/>
    <property type="match status" value="1"/>
</dbReference>
<evidence type="ECO:0000313" key="12">
    <source>
        <dbReference type="Proteomes" id="UP000054485"/>
    </source>
</evidence>
<evidence type="ECO:0000313" key="11">
    <source>
        <dbReference type="EMBL" id="KIK39325.1"/>
    </source>
</evidence>
<dbReference type="OrthoDB" id="2789670at2759"/>
<keyword evidence="8 10" id="KW-0503">Monooxygenase</keyword>
<evidence type="ECO:0000256" key="3">
    <source>
        <dbReference type="ARBA" id="ARBA00010617"/>
    </source>
</evidence>
<dbReference type="GO" id="GO:0004497">
    <property type="term" value="F:monooxygenase activity"/>
    <property type="evidence" value="ECO:0007669"/>
    <property type="project" value="UniProtKB-KW"/>
</dbReference>
<reference evidence="11 12" key="1">
    <citation type="submission" date="2014-04" db="EMBL/GenBank/DDBJ databases">
        <authorList>
            <consortium name="DOE Joint Genome Institute"/>
            <person name="Kuo A."/>
            <person name="Ruytinx J."/>
            <person name="Rineau F."/>
            <person name="Colpaert J."/>
            <person name="Kohler A."/>
            <person name="Nagy L.G."/>
            <person name="Floudas D."/>
            <person name="Copeland A."/>
            <person name="Barry K.W."/>
            <person name="Cichocki N."/>
            <person name="Veneault-Fourrey C."/>
            <person name="LaButti K."/>
            <person name="Lindquist E.A."/>
            <person name="Lipzen A."/>
            <person name="Lundell T."/>
            <person name="Morin E."/>
            <person name="Murat C."/>
            <person name="Sun H."/>
            <person name="Tunlid A."/>
            <person name="Henrissat B."/>
            <person name="Grigoriev I.V."/>
            <person name="Hibbett D.S."/>
            <person name="Martin F."/>
            <person name="Nordberg H.P."/>
            <person name="Cantor M.N."/>
            <person name="Hua S.X."/>
        </authorList>
    </citation>
    <scope>NUCLEOTIDE SEQUENCE [LARGE SCALE GENOMIC DNA]</scope>
    <source>
        <strain evidence="11 12">UH-Slu-Lm8-n1</strain>
    </source>
</reference>
<evidence type="ECO:0008006" key="13">
    <source>
        <dbReference type="Google" id="ProtNLM"/>
    </source>
</evidence>
<protein>
    <recommendedName>
        <fullName evidence="13">Cytochrome P450</fullName>
    </recommendedName>
</protein>
<evidence type="ECO:0000256" key="7">
    <source>
        <dbReference type="ARBA" id="ARBA00023004"/>
    </source>
</evidence>
<dbReference type="CDD" id="cd11065">
    <property type="entry name" value="CYP64-like"/>
    <property type="match status" value="1"/>
</dbReference>
<evidence type="ECO:0000256" key="1">
    <source>
        <dbReference type="ARBA" id="ARBA00001971"/>
    </source>
</evidence>
<sequence>MLQLPDILLSDNTQLILGAAACLGAVSAVIAWVNLHKSESGLPLPPSPSTWRLRGHFVPPRNPFLTVAGWIDEYGPLVTIRAGTERIVIIGRHKAVMEIMEKQGGLLADRPHLIAAGEMLNGGLSIGLVPAGERWRRMRRALHTHFQPKAAEEYQPLQVSHAKNVVLDILEDSSNFQNHAATYSATTIMKIAYGKTTPTSATDPEVIQVLQAIQRLRAALRPGAYLVDSIPWLRYLPWYGQELTQQHERCKQLFTDELNRVKLQIQSDVNVGPSFGKYMLENVRDHGLTEIEMAFLAGSLFAAGSDTTTAAICTVLMAAACFPEEQAKVQAELDAVIGRQRAPTFGDEQALPRLHSFISEALRWRPLVPNGLAHRTTKEVIWENYCIPAGTTVFGHHWSISRDPDVFPEPHVFKPQRWINSKGGMRDDLKFFVFGFGRRVCPGQHLANRSVFINSLLILWAFHLVLDPTKPLDDMGFMSGVFENAQPCTIEFRTRLPKTELKSMMHNDPDVA</sequence>
<dbReference type="SUPFAM" id="SSF48264">
    <property type="entry name" value="Cytochrome P450"/>
    <property type="match status" value="1"/>
</dbReference>
<dbReference type="AlphaFoldDB" id="A0A0C9ZNS2"/>
<accession>A0A0C9ZNS2</accession>
<keyword evidence="6 10" id="KW-0560">Oxidoreductase</keyword>
<dbReference type="GO" id="GO:0016705">
    <property type="term" value="F:oxidoreductase activity, acting on paired donors, with incorporation or reduction of molecular oxygen"/>
    <property type="evidence" value="ECO:0007669"/>
    <property type="project" value="InterPro"/>
</dbReference>
<evidence type="ECO:0000256" key="9">
    <source>
        <dbReference type="PIRSR" id="PIRSR602401-1"/>
    </source>
</evidence>
<dbReference type="GO" id="GO:0020037">
    <property type="term" value="F:heme binding"/>
    <property type="evidence" value="ECO:0007669"/>
    <property type="project" value="InterPro"/>
</dbReference>
<dbReference type="PROSITE" id="PS00086">
    <property type="entry name" value="CYTOCHROME_P450"/>
    <property type="match status" value="1"/>
</dbReference>
<keyword evidence="7 9" id="KW-0408">Iron</keyword>
<dbReference type="Proteomes" id="UP000054485">
    <property type="component" value="Unassembled WGS sequence"/>
</dbReference>
<organism evidence="11 12">
    <name type="scientific">Suillus luteus UH-Slu-Lm8-n1</name>
    <dbReference type="NCBI Taxonomy" id="930992"/>
    <lineage>
        <taxon>Eukaryota</taxon>
        <taxon>Fungi</taxon>
        <taxon>Dikarya</taxon>
        <taxon>Basidiomycota</taxon>
        <taxon>Agaricomycotina</taxon>
        <taxon>Agaricomycetes</taxon>
        <taxon>Agaricomycetidae</taxon>
        <taxon>Boletales</taxon>
        <taxon>Suillineae</taxon>
        <taxon>Suillaceae</taxon>
        <taxon>Suillus</taxon>
    </lineage>
</organism>
<evidence type="ECO:0000256" key="6">
    <source>
        <dbReference type="ARBA" id="ARBA00023002"/>
    </source>
</evidence>
<dbReference type="InterPro" id="IPR050364">
    <property type="entry name" value="Cytochrome_P450_fung"/>
</dbReference>
<evidence type="ECO:0000256" key="10">
    <source>
        <dbReference type="RuleBase" id="RU000461"/>
    </source>
</evidence>
<evidence type="ECO:0000256" key="4">
    <source>
        <dbReference type="ARBA" id="ARBA00022617"/>
    </source>
</evidence>
<comment type="cofactor">
    <cofactor evidence="1 9">
        <name>heme</name>
        <dbReference type="ChEBI" id="CHEBI:30413"/>
    </cofactor>
</comment>
<evidence type="ECO:0000256" key="2">
    <source>
        <dbReference type="ARBA" id="ARBA00005179"/>
    </source>
</evidence>
<dbReference type="Gene3D" id="1.10.630.10">
    <property type="entry name" value="Cytochrome P450"/>
    <property type="match status" value="1"/>
</dbReference>
<dbReference type="STRING" id="930992.A0A0C9ZNS2"/>
<feature type="binding site" description="axial binding residue" evidence="9">
    <location>
        <position position="441"/>
    </location>
    <ligand>
        <name>heme</name>
        <dbReference type="ChEBI" id="CHEBI:30413"/>
    </ligand>
    <ligandPart>
        <name>Fe</name>
        <dbReference type="ChEBI" id="CHEBI:18248"/>
    </ligandPart>
</feature>
<dbReference type="GO" id="GO:0005506">
    <property type="term" value="F:iron ion binding"/>
    <property type="evidence" value="ECO:0007669"/>
    <property type="project" value="InterPro"/>
</dbReference>
<dbReference type="InParanoid" id="A0A0C9ZNS2"/>
<proteinExistence type="inferred from homology"/>
<dbReference type="PRINTS" id="PR00463">
    <property type="entry name" value="EP450I"/>
</dbReference>
<dbReference type="Pfam" id="PF00067">
    <property type="entry name" value="p450"/>
    <property type="match status" value="1"/>
</dbReference>
<dbReference type="InterPro" id="IPR036396">
    <property type="entry name" value="Cyt_P450_sf"/>
</dbReference>
<keyword evidence="12" id="KW-1185">Reference proteome</keyword>
<comment type="pathway">
    <text evidence="2">Secondary metabolite biosynthesis.</text>
</comment>
<dbReference type="PRINTS" id="PR00385">
    <property type="entry name" value="P450"/>
</dbReference>
<name>A0A0C9ZNS2_9AGAM</name>
<comment type="similarity">
    <text evidence="3 10">Belongs to the cytochrome P450 family.</text>
</comment>
<dbReference type="InterPro" id="IPR001128">
    <property type="entry name" value="Cyt_P450"/>
</dbReference>
<dbReference type="EMBL" id="KN835348">
    <property type="protein sequence ID" value="KIK39325.1"/>
    <property type="molecule type" value="Genomic_DNA"/>
</dbReference>